<evidence type="ECO:0000256" key="3">
    <source>
        <dbReference type="ARBA" id="ARBA00022605"/>
    </source>
</evidence>
<dbReference type="GO" id="GO:0004834">
    <property type="term" value="F:tryptophan synthase activity"/>
    <property type="evidence" value="ECO:0007669"/>
    <property type="project" value="UniProtKB-UniRule"/>
</dbReference>
<comment type="similarity">
    <text evidence="8 9">Belongs to the TrpA family.</text>
</comment>
<dbReference type="PROSITE" id="PS00167">
    <property type="entry name" value="TRP_SYNTHASE_ALPHA"/>
    <property type="match status" value="1"/>
</dbReference>
<dbReference type="NCBIfam" id="TIGR00262">
    <property type="entry name" value="trpA"/>
    <property type="match status" value="1"/>
</dbReference>
<dbReference type="Gene3D" id="3.20.20.70">
    <property type="entry name" value="Aldolase class I"/>
    <property type="match status" value="1"/>
</dbReference>
<evidence type="ECO:0000256" key="2">
    <source>
        <dbReference type="ARBA" id="ARBA00011270"/>
    </source>
</evidence>
<evidence type="ECO:0000256" key="5">
    <source>
        <dbReference type="ARBA" id="ARBA00023141"/>
    </source>
</evidence>
<comment type="catalytic activity">
    <reaction evidence="7 8">
        <text>(1S,2R)-1-C-(indol-3-yl)glycerol 3-phosphate + L-serine = D-glyceraldehyde 3-phosphate + L-tryptophan + H2O</text>
        <dbReference type="Rhea" id="RHEA:10532"/>
        <dbReference type="ChEBI" id="CHEBI:15377"/>
        <dbReference type="ChEBI" id="CHEBI:33384"/>
        <dbReference type="ChEBI" id="CHEBI:57912"/>
        <dbReference type="ChEBI" id="CHEBI:58866"/>
        <dbReference type="ChEBI" id="CHEBI:59776"/>
        <dbReference type="EC" id="4.2.1.20"/>
    </reaction>
</comment>
<dbReference type="GO" id="GO:0005829">
    <property type="term" value="C:cytosol"/>
    <property type="evidence" value="ECO:0007669"/>
    <property type="project" value="TreeGrafter"/>
</dbReference>
<keyword evidence="11" id="KW-1185">Reference proteome</keyword>
<dbReference type="RefSeq" id="WP_106773961.1">
    <property type="nucleotide sequence ID" value="NZ_PXYK01000020.1"/>
</dbReference>
<evidence type="ECO:0000256" key="1">
    <source>
        <dbReference type="ARBA" id="ARBA00004733"/>
    </source>
</evidence>
<dbReference type="InterPro" id="IPR011060">
    <property type="entry name" value="RibuloseP-bd_barrel"/>
</dbReference>
<keyword evidence="4 8" id="KW-0822">Tryptophan biosynthesis</keyword>
<dbReference type="EMBL" id="PXYK01000020">
    <property type="protein sequence ID" value="PSJ56767.1"/>
    <property type="molecule type" value="Genomic_DNA"/>
</dbReference>
<evidence type="ECO:0000256" key="7">
    <source>
        <dbReference type="ARBA" id="ARBA00049047"/>
    </source>
</evidence>
<comment type="caution">
    <text evidence="10">The sequence shown here is derived from an EMBL/GenBank/DDBJ whole genome shotgun (WGS) entry which is preliminary data.</text>
</comment>
<organism evidence="10 11">
    <name type="scientific">Kumtagia ephedrae</name>
    <dbReference type="NCBI Taxonomy" id="2116701"/>
    <lineage>
        <taxon>Bacteria</taxon>
        <taxon>Pseudomonadati</taxon>
        <taxon>Pseudomonadota</taxon>
        <taxon>Alphaproteobacteria</taxon>
        <taxon>Hyphomicrobiales</taxon>
        <taxon>Phyllobacteriaceae</taxon>
        <taxon>Kumtagia</taxon>
    </lineage>
</organism>
<evidence type="ECO:0000256" key="6">
    <source>
        <dbReference type="ARBA" id="ARBA00023239"/>
    </source>
</evidence>
<proteinExistence type="inferred from homology"/>
<evidence type="ECO:0000313" key="11">
    <source>
        <dbReference type="Proteomes" id="UP000241229"/>
    </source>
</evidence>
<feature type="active site" description="Proton acceptor" evidence="8">
    <location>
        <position position="70"/>
    </location>
</feature>
<keyword evidence="3 8" id="KW-0028">Amino-acid biosynthesis</keyword>
<comment type="subunit">
    <text evidence="2 8">Tetramer of two alpha and two beta chains.</text>
</comment>
<dbReference type="AlphaFoldDB" id="A0A2P7S2Q8"/>
<reference evidence="10 11" key="1">
    <citation type="submission" date="2018-03" db="EMBL/GenBank/DDBJ databases">
        <title>The draft genome of Mesorhizobium sp. 6GN-30.</title>
        <authorList>
            <person name="Liu L."/>
            <person name="Li L."/>
            <person name="Wang T."/>
            <person name="Zhang X."/>
            <person name="Liang L."/>
        </authorList>
    </citation>
    <scope>NUCLEOTIDE SEQUENCE [LARGE SCALE GENOMIC DNA]</scope>
    <source>
        <strain evidence="10 11">6GN30</strain>
    </source>
</reference>
<dbReference type="SUPFAM" id="SSF51366">
    <property type="entry name" value="Ribulose-phoshate binding barrel"/>
    <property type="match status" value="1"/>
</dbReference>
<dbReference type="CDD" id="cd04724">
    <property type="entry name" value="Tryptophan_synthase_alpha"/>
    <property type="match status" value="1"/>
</dbReference>
<evidence type="ECO:0000256" key="8">
    <source>
        <dbReference type="HAMAP-Rule" id="MF_00131"/>
    </source>
</evidence>
<dbReference type="Pfam" id="PF00290">
    <property type="entry name" value="Trp_syntA"/>
    <property type="match status" value="1"/>
</dbReference>
<feature type="active site" description="Proton acceptor" evidence="8">
    <location>
        <position position="59"/>
    </location>
</feature>
<name>A0A2P7S2Q8_9HYPH</name>
<dbReference type="OrthoDB" id="9804578at2"/>
<comment type="function">
    <text evidence="8">The alpha subunit is responsible for the aldol cleavage of indoleglycerol phosphate to indole and glyceraldehyde 3-phosphate.</text>
</comment>
<keyword evidence="5 8" id="KW-0057">Aromatic amino acid biosynthesis</keyword>
<gene>
    <name evidence="8 10" type="primary">trpA</name>
    <name evidence="10" type="ORF">C7I84_19890</name>
</gene>
<dbReference type="HAMAP" id="MF_00131">
    <property type="entry name" value="Trp_synth_alpha"/>
    <property type="match status" value="1"/>
</dbReference>
<dbReference type="InterPro" id="IPR018204">
    <property type="entry name" value="Trp_synthase_alpha_AS"/>
</dbReference>
<keyword evidence="6 8" id="KW-0456">Lyase</keyword>
<accession>A0A2P7S2Q8</accession>
<evidence type="ECO:0000256" key="4">
    <source>
        <dbReference type="ARBA" id="ARBA00022822"/>
    </source>
</evidence>
<evidence type="ECO:0000313" key="10">
    <source>
        <dbReference type="EMBL" id="PSJ56767.1"/>
    </source>
</evidence>
<comment type="pathway">
    <text evidence="1 8">Amino-acid biosynthesis; L-tryptophan biosynthesis; L-tryptophan from chorismate: step 5/5.</text>
</comment>
<dbReference type="PANTHER" id="PTHR43406">
    <property type="entry name" value="TRYPTOPHAN SYNTHASE, ALPHA CHAIN"/>
    <property type="match status" value="1"/>
</dbReference>
<protein>
    <recommendedName>
        <fullName evidence="8">Tryptophan synthase alpha chain</fullName>
        <ecNumber evidence="8">4.2.1.20</ecNumber>
    </recommendedName>
</protein>
<dbReference type="InterPro" id="IPR013785">
    <property type="entry name" value="Aldolase_TIM"/>
</dbReference>
<dbReference type="PANTHER" id="PTHR43406:SF1">
    <property type="entry name" value="TRYPTOPHAN SYNTHASE ALPHA CHAIN, CHLOROPLASTIC"/>
    <property type="match status" value="1"/>
</dbReference>
<sequence>MAASICPYRSISRVDAMFDRLRAAGRRAFATYAVASDPSFEESLAELHGFVAAGIDLIELGYPFSDPILDGATIQKANRRGMAAGGNLARTLDLVAAFRETDGATPIVLMGYANPLAVMGYEAFAARAAASGVDGIIVADMPLREAGALLAALAMHGMVMIPLFAMTLEEKDVAPRPGVGGFLYCIPVVGPTGGPSATIETIGTAVACCRRSTTLPVMVGFGIKTPEAAAAVAAIADGVIVASALIDLVDAEAGPAAGVQRLSRYSRHIWAFRQAIDLAPAS</sequence>
<dbReference type="Proteomes" id="UP000241229">
    <property type="component" value="Unassembled WGS sequence"/>
</dbReference>
<evidence type="ECO:0000256" key="9">
    <source>
        <dbReference type="RuleBase" id="RU003662"/>
    </source>
</evidence>
<dbReference type="InterPro" id="IPR002028">
    <property type="entry name" value="Trp_synthase_suA"/>
</dbReference>
<dbReference type="UniPathway" id="UPA00035">
    <property type="reaction ID" value="UER00044"/>
</dbReference>
<dbReference type="EC" id="4.2.1.20" evidence="8"/>